<dbReference type="PANTHER" id="PTHR38342">
    <property type="entry name" value="SLR5037 PROTEIN"/>
    <property type="match status" value="1"/>
</dbReference>
<dbReference type="Proteomes" id="UP000244903">
    <property type="component" value="Chromosome"/>
</dbReference>
<dbReference type="InterPro" id="IPR005180">
    <property type="entry name" value="DUF302"/>
</dbReference>
<dbReference type="EMBL" id="CP015453">
    <property type="protein sequence ID" value="AWH96119.1"/>
    <property type="molecule type" value="Genomic_DNA"/>
</dbReference>
<proteinExistence type="predicted"/>
<organism evidence="2 3">
    <name type="scientific">Dietzia psychralcaliphila</name>
    <dbReference type="NCBI Taxonomy" id="139021"/>
    <lineage>
        <taxon>Bacteria</taxon>
        <taxon>Bacillati</taxon>
        <taxon>Actinomycetota</taxon>
        <taxon>Actinomycetes</taxon>
        <taxon>Mycobacteriales</taxon>
        <taxon>Dietziaceae</taxon>
        <taxon>Dietzia</taxon>
    </lineage>
</organism>
<feature type="domain" description="DUF302" evidence="1">
    <location>
        <begin position="35"/>
        <end position="97"/>
    </location>
</feature>
<dbReference type="SUPFAM" id="SSF103247">
    <property type="entry name" value="TT1751-like"/>
    <property type="match status" value="1"/>
</dbReference>
<evidence type="ECO:0000313" key="3">
    <source>
        <dbReference type="Proteomes" id="UP000244903"/>
    </source>
</evidence>
<dbReference type="RefSeq" id="WP_107746376.1">
    <property type="nucleotide sequence ID" value="NZ_CP015453.1"/>
</dbReference>
<sequence>MDVGIGTYTAMEFDEAVEATRQALADRGFGILHEIDLTATLKTKIDKDIERVLILGACNPGFAGDAFDVSKEVALLLPCNVVVRESSGGCVIEAQNPALLAQVISGGLQDMADELSAQMRSMMKDLTR</sequence>
<reference evidence="2 3" key="1">
    <citation type="submission" date="2016-04" db="EMBL/GenBank/DDBJ databases">
        <title>Complete genome sequence of the haloalkaliphilic hydrocarbon-degrading bacterium Dietzia psychralcaliphila ILA-1T, isolated from a drain of a fish product-processing plant.</title>
        <authorList>
            <person name="Zhao J."/>
            <person name="Hu B."/>
            <person name="Geng S."/>
            <person name="Nie Y."/>
            <person name="Tang Y."/>
        </authorList>
    </citation>
    <scope>NUCLEOTIDE SEQUENCE [LARGE SCALE GENOMIC DNA]</scope>
    <source>
        <strain evidence="2 3">ILA-1</strain>
    </source>
</reference>
<keyword evidence="3" id="KW-1185">Reference proteome</keyword>
<dbReference type="InterPro" id="IPR016796">
    <property type="entry name" value="UCP021774"/>
</dbReference>
<dbReference type="AlphaFoldDB" id="A0AAD0NQJ3"/>
<dbReference type="KEGG" id="dpc:A6048_12125"/>
<accession>A0AAD0NQJ3</accession>
<evidence type="ECO:0000259" key="1">
    <source>
        <dbReference type="Pfam" id="PF03625"/>
    </source>
</evidence>
<dbReference type="Pfam" id="PF03625">
    <property type="entry name" value="DUF302"/>
    <property type="match status" value="1"/>
</dbReference>
<evidence type="ECO:0000313" key="2">
    <source>
        <dbReference type="EMBL" id="AWH96119.1"/>
    </source>
</evidence>
<dbReference type="InterPro" id="IPR035923">
    <property type="entry name" value="TT1751-like_sf"/>
</dbReference>
<dbReference type="PIRSF" id="PIRSF021774">
    <property type="entry name" value="UCP021774"/>
    <property type="match status" value="1"/>
</dbReference>
<protein>
    <submittedName>
        <fullName evidence="2">ABC transporter</fullName>
    </submittedName>
</protein>
<name>A0AAD0NQJ3_9ACTN</name>
<dbReference type="Gene3D" id="3.30.310.70">
    <property type="entry name" value="TT1751-like domain"/>
    <property type="match status" value="1"/>
</dbReference>
<gene>
    <name evidence="2" type="ORF">A6048_12125</name>
</gene>
<dbReference type="PANTHER" id="PTHR38342:SF1">
    <property type="entry name" value="SLR5037 PROTEIN"/>
    <property type="match status" value="1"/>
</dbReference>
<dbReference type="CDD" id="cd14797">
    <property type="entry name" value="DUF302"/>
    <property type="match status" value="1"/>
</dbReference>